<organism evidence="11">
    <name type="scientific">marine sediment metagenome</name>
    <dbReference type="NCBI Taxonomy" id="412755"/>
    <lineage>
        <taxon>unclassified sequences</taxon>
        <taxon>metagenomes</taxon>
        <taxon>ecological metagenomes</taxon>
    </lineage>
</organism>
<reference evidence="11" key="1">
    <citation type="journal article" date="2015" name="Nature">
        <title>Complex archaea that bridge the gap between prokaryotes and eukaryotes.</title>
        <authorList>
            <person name="Spang A."/>
            <person name="Saw J.H."/>
            <person name="Jorgensen S.L."/>
            <person name="Zaremba-Niedzwiedzka K."/>
            <person name="Martijn J."/>
            <person name="Lind A.E."/>
            <person name="van Eijk R."/>
            <person name="Schleper C."/>
            <person name="Guy L."/>
            <person name="Ettema T.J."/>
        </authorList>
    </citation>
    <scope>NUCLEOTIDE SEQUENCE</scope>
</reference>
<keyword evidence="5" id="KW-0807">Transducer</keyword>
<evidence type="ECO:0000256" key="1">
    <source>
        <dbReference type="ARBA" id="ARBA00004141"/>
    </source>
</evidence>
<dbReference type="Gene3D" id="1.10.287.950">
    <property type="entry name" value="Methyl-accepting chemotaxis protein"/>
    <property type="match status" value="1"/>
</dbReference>
<evidence type="ECO:0000256" key="2">
    <source>
        <dbReference type="ARBA" id="ARBA00022692"/>
    </source>
</evidence>
<dbReference type="CDD" id="cd06225">
    <property type="entry name" value="HAMP"/>
    <property type="match status" value="1"/>
</dbReference>
<dbReference type="Pfam" id="PF12729">
    <property type="entry name" value="4HB_MCP_1"/>
    <property type="match status" value="1"/>
</dbReference>
<evidence type="ECO:0000259" key="10">
    <source>
        <dbReference type="PROSITE" id="PS50885"/>
    </source>
</evidence>
<dbReference type="PANTHER" id="PTHR32089">
    <property type="entry name" value="METHYL-ACCEPTING CHEMOTAXIS PROTEIN MCPB"/>
    <property type="match status" value="1"/>
</dbReference>
<evidence type="ECO:0000256" key="4">
    <source>
        <dbReference type="ARBA" id="ARBA00023136"/>
    </source>
</evidence>
<dbReference type="SMART" id="SM00283">
    <property type="entry name" value="MA"/>
    <property type="match status" value="1"/>
</dbReference>
<dbReference type="FunFam" id="1.10.287.950:FF:000001">
    <property type="entry name" value="Methyl-accepting chemotaxis sensory transducer"/>
    <property type="match status" value="1"/>
</dbReference>
<proteinExistence type="inferred from homology"/>
<gene>
    <name evidence="11" type="ORF">LCGC14_0125470</name>
</gene>
<evidence type="ECO:0000259" key="9">
    <source>
        <dbReference type="PROSITE" id="PS50111"/>
    </source>
</evidence>
<accession>A0A0F9V5F2</accession>
<evidence type="ECO:0000313" key="11">
    <source>
        <dbReference type="EMBL" id="KKO00456.1"/>
    </source>
</evidence>
<evidence type="ECO:0000256" key="7">
    <source>
        <dbReference type="SAM" id="MobiDB-lite"/>
    </source>
</evidence>
<evidence type="ECO:0000256" key="6">
    <source>
        <dbReference type="ARBA" id="ARBA00029447"/>
    </source>
</evidence>
<dbReference type="SUPFAM" id="SSF58104">
    <property type="entry name" value="Methyl-accepting chemotaxis protein (MCP) signaling domain"/>
    <property type="match status" value="1"/>
</dbReference>
<dbReference type="InterPro" id="IPR024478">
    <property type="entry name" value="HlyB_4HB_MCP"/>
</dbReference>
<dbReference type="EMBL" id="LAZR01000040">
    <property type="protein sequence ID" value="KKO00456.1"/>
    <property type="molecule type" value="Genomic_DNA"/>
</dbReference>
<dbReference type="GO" id="GO:0016020">
    <property type="term" value="C:membrane"/>
    <property type="evidence" value="ECO:0007669"/>
    <property type="project" value="UniProtKB-SubCell"/>
</dbReference>
<dbReference type="InterPro" id="IPR003660">
    <property type="entry name" value="HAMP_dom"/>
</dbReference>
<dbReference type="PANTHER" id="PTHR32089:SF119">
    <property type="entry name" value="METHYL-ACCEPTING CHEMOTAXIS PROTEIN CTPL"/>
    <property type="match status" value="1"/>
</dbReference>
<feature type="domain" description="HAMP" evidence="10">
    <location>
        <begin position="217"/>
        <end position="271"/>
    </location>
</feature>
<feature type="region of interest" description="Disordered" evidence="7">
    <location>
        <begin position="511"/>
        <end position="534"/>
    </location>
</feature>
<feature type="domain" description="Methyl-accepting transducer" evidence="9">
    <location>
        <begin position="276"/>
        <end position="512"/>
    </location>
</feature>
<sequence>MFSLFRNLGFRWKLTLPLGVLFGLFCTLGVVSYMAVVGLSGRLDQFSSNLLPQATNLLEADRDLYQALVAERTLVQGAARNQFAELDAEHKANMQQALDRVSVYADSTDSREGKAMAERFNGAFSTWKRSSDEVVQLVRSGSEAEVQRGRELSFGRSFELFSQARNLIDQMTQQVDAQVAVEAAAAEAAAKSDGTMVTSVALIGLVVCVLMILIFPGLVLKPLQNILARIRDIADGEGDLTKRIEVTSTDEIGQLGISFNQFLGQLQTLIQQVADSTLQVAAASGQMTAIAARQDRLINEQYAAIDQVSTAATEMTAAIHEVADNAHCTADAAKQADQQGHAASEVVGETMNALRRLASDVEEAAGVINVLERDSDKIGGVLSVIQAIAEQTNLLALNAAIEAARAGEQGRGFAVVADEVRALAARTQASTRDIQQMIQSLQAGSGQAVSVMQRGAALAAQSVEQAAGAERSLGETAQSVVRINDMAAQIASACEEQSQTTEEIARNISGIRDLSNQSAQSSEESRRASESMAKLAAGLQQQVGRFRT</sequence>
<dbReference type="GO" id="GO:0007165">
    <property type="term" value="P:signal transduction"/>
    <property type="evidence" value="ECO:0007669"/>
    <property type="project" value="UniProtKB-KW"/>
</dbReference>
<comment type="caution">
    <text evidence="11">The sequence shown here is derived from an EMBL/GenBank/DDBJ whole genome shotgun (WGS) entry which is preliminary data.</text>
</comment>
<dbReference type="PROSITE" id="PS50111">
    <property type="entry name" value="CHEMOTAXIS_TRANSDUC_2"/>
    <property type="match status" value="1"/>
</dbReference>
<keyword evidence="2 8" id="KW-0812">Transmembrane</keyword>
<dbReference type="Pfam" id="PF00015">
    <property type="entry name" value="MCPsignal"/>
    <property type="match status" value="1"/>
</dbReference>
<dbReference type="AlphaFoldDB" id="A0A0F9V5F2"/>
<evidence type="ECO:0000256" key="3">
    <source>
        <dbReference type="ARBA" id="ARBA00022989"/>
    </source>
</evidence>
<evidence type="ECO:0000256" key="8">
    <source>
        <dbReference type="SAM" id="Phobius"/>
    </source>
</evidence>
<evidence type="ECO:0008006" key="12">
    <source>
        <dbReference type="Google" id="ProtNLM"/>
    </source>
</evidence>
<name>A0A0F9V5F2_9ZZZZ</name>
<feature type="transmembrane region" description="Helical" evidence="8">
    <location>
        <begin position="20"/>
        <end position="39"/>
    </location>
</feature>
<comment type="similarity">
    <text evidence="6">Belongs to the methyl-accepting chemotaxis (MCP) protein family.</text>
</comment>
<evidence type="ECO:0000256" key="5">
    <source>
        <dbReference type="ARBA" id="ARBA00023224"/>
    </source>
</evidence>
<comment type="subcellular location">
    <subcellularLocation>
        <location evidence="1">Membrane</location>
        <topology evidence="1">Multi-pass membrane protein</topology>
    </subcellularLocation>
</comment>
<protein>
    <recommendedName>
        <fullName evidence="12">Methyl-accepting chemotaxis protein</fullName>
    </recommendedName>
</protein>
<feature type="transmembrane region" description="Helical" evidence="8">
    <location>
        <begin position="200"/>
        <end position="220"/>
    </location>
</feature>
<dbReference type="SMART" id="SM00304">
    <property type="entry name" value="HAMP"/>
    <property type="match status" value="1"/>
</dbReference>
<keyword evidence="4 8" id="KW-0472">Membrane</keyword>
<dbReference type="PROSITE" id="PS50885">
    <property type="entry name" value="HAMP"/>
    <property type="match status" value="1"/>
</dbReference>
<dbReference type="InterPro" id="IPR004089">
    <property type="entry name" value="MCPsignal_dom"/>
</dbReference>
<dbReference type="Pfam" id="PF00672">
    <property type="entry name" value="HAMP"/>
    <property type="match status" value="1"/>
</dbReference>
<dbReference type="CDD" id="cd11386">
    <property type="entry name" value="MCP_signal"/>
    <property type="match status" value="1"/>
</dbReference>
<keyword evidence="3 8" id="KW-1133">Transmembrane helix</keyword>